<protein>
    <submittedName>
        <fullName evidence="2">Uncharacterized protein</fullName>
    </submittedName>
</protein>
<proteinExistence type="predicted"/>
<keyword evidence="3" id="KW-1185">Reference proteome</keyword>
<name>A0ABQ8XHK0_9EUKA</name>
<sequence length="72" mass="9175">MRPRFRKLGNNFDVLIDNKYHLINDWRCLEKEKERKKENVIKERKEEKERTERKEKESKQKERTERREKESK</sequence>
<evidence type="ECO:0000313" key="3">
    <source>
        <dbReference type="Proteomes" id="UP001150062"/>
    </source>
</evidence>
<dbReference type="EMBL" id="JAOAOG010000295">
    <property type="protein sequence ID" value="KAJ6232118.1"/>
    <property type="molecule type" value="Genomic_DNA"/>
</dbReference>
<organism evidence="2 3">
    <name type="scientific">Anaeramoeba flamelloides</name>
    <dbReference type="NCBI Taxonomy" id="1746091"/>
    <lineage>
        <taxon>Eukaryota</taxon>
        <taxon>Metamonada</taxon>
        <taxon>Anaeramoebidae</taxon>
        <taxon>Anaeramoeba</taxon>
    </lineage>
</organism>
<gene>
    <name evidence="2" type="ORF">M0813_05273</name>
</gene>
<accession>A0ABQ8XHK0</accession>
<dbReference type="Proteomes" id="UP001150062">
    <property type="component" value="Unassembled WGS sequence"/>
</dbReference>
<evidence type="ECO:0000313" key="2">
    <source>
        <dbReference type="EMBL" id="KAJ6232118.1"/>
    </source>
</evidence>
<evidence type="ECO:0000256" key="1">
    <source>
        <dbReference type="SAM" id="MobiDB-lite"/>
    </source>
</evidence>
<comment type="caution">
    <text evidence="2">The sequence shown here is derived from an EMBL/GenBank/DDBJ whole genome shotgun (WGS) entry which is preliminary data.</text>
</comment>
<reference evidence="2" key="1">
    <citation type="submission" date="2022-08" db="EMBL/GenBank/DDBJ databases">
        <title>Novel sulfate-reducing endosymbionts in the free-living metamonad Anaeramoeba.</title>
        <authorList>
            <person name="Jerlstrom-Hultqvist J."/>
            <person name="Cepicka I."/>
            <person name="Gallot-Lavallee L."/>
            <person name="Salas-Leiva D."/>
            <person name="Curtis B.A."/>
            <person name="Zahonova K."/>
            <person name="Pipaliya S."/>
            <person name="Dacks J."/>
            <person name="Roger A.J."/>
        </authorList>
    </citation>
    <scope>NUCLEOTIDE SEQUENCE</scope>
    <source>
        <strain evidence="2">Schooner1</strain>
    </source>
</reference>
<feature type="region of interest" description="Disordered" evidence="1">
    <location>
        <begin position="39"/>
        <end position="72"/>
    </location>
</feature>